<dbReference type="Proteomes" id="UP000010988">
    <property type="component" value="Unassembled WGS sequence"/>
</dbReference>
<evidence type="ECO:0000313" key="4">
    <source>
        <dbReference type="Proteomes" id="UP000010988"/>
    </source>
</evidence>
<accession>L7KIK5</accession>
<name>L7KIK5_9ACTN</name>
<dbReference type="NCBIfam" id="TIGR03931">
    <property type="entry name" value="T7SS_Rv3446c"/>
    <property type="match status" value="1"/>
</dbReference>
<dbReference type="STRING" id="1220583.GOACH_06_02120"/>
<gene>
    <name evidence="3" type="ORF">GOACH_06_02120</name>
</gene>
<sequence length="467" mass="49048">MPVIAAPDLPVRVGGDTPLVVDLAYGDVVIDAGAGGSGNVVDEQRRFDVTVLLDAIDSAVVTVGGETRATAQLWREMLFSVGRGAPDRPVVLGHPSTWGSVRCGVLARAASCLRVPVSLVPRAVLIARSHSDTVMSNCVIVETTHRPAYPNTTPPTWDVQRMARTSSGWKVAGSGVITHTVDERVHAIGAGAGGPAETGIGQRIVALIDDSVEAVFVDGADPAQVRAAIEEICAYTVAGRVVAVDRGLVRRHGSRTAVIAPLPETPPALPGNAAEQQSWAHRNRLPIAGLAALLVVLLAIGLFAFDVTGRRNEEPPTAPYREATVGRTTLSVPAGWHQSTPPKPADQTDRGAAQTRSVFTDPSTGSRILLVQSDVRSASTLGSVANSLRNRIGQRGDDVVSEFSASTRFGDREVIAYREAPASGSAIRWYVLVDDDLQVSVGCQAGSTGEPVDVECARAVSTVRIGR</sequence>
<evidence type="ECO:0000256" key="1">
    <source>
        <dbReference type="SAM" id="MobiDB-lite"/>
    </source>
</evidence>
<proteinExistence type="predicted"/>
<comment type="caution">
    <text evidence="3">The sequence shown here is derived from an EMBL/GenBank/DDBJ whole genome shotgun (WGS) entry which is preliminary data.</text>
</comment>
<keyword evidence="4" id="KW-1185">Reference proteome</keyword>
<reference evidence="3 4" key="1">
    <citation type="submission" date="2012-12" db="EMBL/GenBank/DDBJ databases">
        <title>Whole genome shotgun sequence of Gordonia aichiensis NBRC 108223.</title>
        <authorList>
            <person name="Isaki-Nakamura S."/>
            <person name="Hosoyama A."/>
            <person name="Tsuchikane K."/>
            <person name="Ando Y."/>
            <person name="Baba S."/>
            <person name="Ohji S."/>
            <person name="Hamada M."/>
            <person name="Tamura T."/>
            <person name="Yamazoe A."/>
            <person name="Yamazaki S."/>
            <person name="Fujita N."/>
        </authorList>
    </citation>
    <scope>NUCLEOTIDE SEQUENCE [LARGE SCALE GENOMIC DNA]</scope>
    <source>
        <strain evidence="3 4">NBRC 108223</strain>
    </source>
</reference>
<feature type="region of interest" description="Disordered" evidence="1">
    <location>
        <begin position="331"/>
        <end position="360"/>
    </location>
</feature>
<dbReference type="eggNOG" id="COG0443">
    <property type="taxonomic scope" value="Bacteria"/>
</dbReference>
<dbReference type="EMBL" id="BANR01000006">
    <property type="protein sequence ID" value="GAC48715.1"/>
    <property type="molecule type" value="Genomic_DNA"/>
</dbReference>
<evidence type="ECO:0008006" key="5">
    <source>
        <dbReference type="Google" id="ProtNLM"/>
    </source>
</evidence>
<dbReference type="AlphaFoldDB" id="L7KIK5"/>
<dbReference type="OrthoDB" id="4412823at2"/>
<dbReference type="InterPro" id="IPR023840">
    <property type="entry name" value="T7SS_Rv3446c"/>
</dbReference>
<keyword evidence="2" id="KW-1133">Transmembrane helix</keyword>
<protein>
    <recommendedName>
        <fullName evidence="5">Type VII secretion-associated protein</fullName>
    </recommendedName>
</protein>
<evidence type="ECO:0000313" key="3">
    <source>
        <dbReference type="EMBL" id="GAC48715.1"/>
    </source>
</evidence>
<keyword evidence="2" id="KW-0812">Transmembrane</keyword>
<feature type="transmembrane region" description="Helical" evidence="2">
    <location>
        <begin position="285"/>
        <end position="305"/>
    </location>
</feature>
<organism evidence="3 4">
    <name type="scientific">Gordonia aichiensis NBRC 108223</name>
    <dbReference type="NCBI Taxonomy" id="1220583"/>
    <lineage>
        <taxon>Bacteria</taxon>
        <taxon>Bacillati</taxon>
        <taxon>Actinomycetota</taxon>
        <taxon>Actinomycetes</taxon>
        <taxon>Mycobacteriales</taxon>
        <taxon>Gordoniaceae</taxon>
        <taxon>Gordonia</taxon>
    </lineage>
</organism>
<evidence type="ECO:0000256" key="2">
    <source>
        <dbReference type="SAM" id="Phobius"/>
    </source>
</evidence>
<keyword evidence="2" id="KW-0472">Membrane</keyword>